<dbReference type="SFLD" id="SFLDG01017">
    <property type="entry name" value="Polyprenyl_Transferase_Like"/>
    <property type="match status" value="1"/>
</dbReference>
<evidence type="ECO:0000256" key="3">
    <source>
        <dbReference type="ARBA" id="ARBA00022679"/>
    </source>
</evidence>
<accession>A0A1G8BQ68</accession>
<evidence type="ECO:0000256" key="6">
    <source>
        <dbReference type="ARBA" id="ARBA00023229"/>
    </source>
</evidence>
<dbReference type="InterPro" id="IPR008949">
    <property type="entry name" value="Isoprenoid_synthase_dom_sf"/>
</dbReference>
<evidence type="ECO:0000256" key="1">
    <source>
        <dbReference type="ARBA" id="ARBA00001946"/>
    </source>
</evidence>
<evidence type="ECO:0000313" key="9">
    <source>
        <dbReference type="Proteomes" id="UP000217076"/>
    </source>
</evidence>
<dbReference type="FunFam" id="1.10.600.10:FF:000001">
    <property type="entry name" value="Geranylgeranyl diphosphate synthase"/>
    <property type="match status" value="1"/>
</dbReference>
<reference evidence="9" key="1">
    <citation type="submission" date="2016-10" db="EMBL/GenBank/DDBJ databases">
        <authorList>
            <person name="Varghese N."/>
            <person name="Submissions S."/>
        </authorList>
    </citation>
    <scope>NUCLEOTIDE SEQUENCE [LARGE SCALE GENOMIC DNA]</scope>
    <source>
        <strain evidence="9">930I</strain>
    </source>
</reference>
<dbReference type="NCBIfam" id="NF045485">
    <property type="entry name" value="FPPsyn"/>
    <property type="match status" value="1"/>
</dbReference>
<comment type="cofactor">
    <cofactor evidence="1">
        <name>Mg(2+)</name>
        <dbReference type="ChEBI" id="CHEBI:18420"/>
    </cofactor>
</comment>
<dbReference type="GO" id="GO:0046872">
    <property type="term" value="F:metal ion binding"/>
    <property type="evidence" value="ECO:0007669"/>
    <property type="project" value="UniProtKB-KW"/>
</dbReference>
<dbReference type="PANTHER" id="PTHR43281:SF1">
    <property type="entry name" value="FARNESYL DIPHOSPHATE SYNTHASE"/>
    <property type="match status" value="1"/>
</dbReference>
<dbReference type="PANTHER" id="PTHR43281">
    <property type="entry name" value="FARNESYL DIPHOSPHATE SYNTHASE"/>
    <property type="match status" value="1"/>
</dbReference>
<dbReference type="OrthoDB" id="9805316at2"/>
<dbReference type="SUPFAM" id="SSF48576">
    <property type="entry name" value="Terpenoid synthases"/>
    <property type="match status" value="1"/>
</dbReference>
<dbReference type="Proteomes" id="UP000217076">
    <property type="component" value="Unassembled WGS sequence"/>
</dbReference>
<dbReference type="InterPro" id="IPR053378">
    <property type="entry name" value="Prenyl_diphosphate_synthase"/>
</dbReference>
<gene>
    <name evidence="8" type="ORF">SAMN05421742_10682</name>
</gene>
<dbReference type="Gene3D" id="1.10.600.10">
    <property type="entry name" value="Farnesyl Diphosphate Synthase"/>
    <property type="match status" value="1"/>
</dbReference>
<dbReference type="PROSITE" id="PS00723">
    <property type="entry name" value="POLYPRENYL_SYNTHASE_1"/>
    <property type="match status" value="1"/>
</dbReference>
<dbReference type="AlphaFoldDB" id="A0A1G8BQ68"/>
<evidence type="ECO:0000256" key="5">
    <source>
        <dbReference type="ARBA" id="ARBA00022842"/>
    </source>
</evidence>
<evidence type="ECO:0000313" key="8">
    <source>
        <dbReference type="EMBL" id="SDH34780.1"/>
    </source>
</evidence>
<dbReference type="PROSITE" id="PS00444">
    <property type="entry name" value="POLYPRENYL_SYNTHASE_2"/>
    <property type="match status" value="1"/>
</dbReference>
<organism evidence="8 9">
    <name type="scientific">Roseospirillum parvum</name>
    <dbReference type="NCBI Taxonomy" id="83401"/>
    <lineage>
        <taxon>Bacteria</taxon>
        <taxon>Pseudomonadati</taxon>
        <taxon>Pseudomonadota</taxon>
        <taxon>Alphaproteobacteria</taxon>
        <taxon>Rhodospirillales</taxon>
        <taxon>Rhodospirillaceae</taxon>
        <taxon>Roseospirillum</taxon>
    </lineage>
</organism>
<evidence type="ECO:0000256" key="7">
    <source>
        <dbReference type="RuleBase" id="RU004466"/>
    </source>
</evidence>
<keyword evidence="5" id="KW-0460">Magnesium</keyword>
<dbReference type="InterPro" id="IPR033749">
    <property type="entry name" value="Polyprenyl_synt_CS"/>
</dbReference>
<keyword evidence="9" id="KW-1185">Reference proteome</keyword>
<proteinExistence type="inferred from homology"/>
<keyword evidence="6" id="KW-0414">Isoprene biosynthesis</keyword>
<dbReference type="RefSeq" id="WP_092619379.1">
    <property type="nucleotide sequence ID" value="NZ_FNCV01000006.1"/>
</dbReference>
<evidence type="ECO:0000256" key="2">
    <source>
        <dbReference type="ARBA" id="ARBA00006706"/>
    </source>
</evidence>
<keyword evidence="4" id="KW-0479">Metal-binding</keyword>
<sequence length="298" mass="31629">MTDLAAALAASAEKVNARLDALLAPVDGDEGRVIEAMRYGTLQGGKRLRPFLVLQAAGLFGVPEARALDVGCALEMIHSYSLVHDDLPAMDDDDLRRGQPTCHRKFDEATAILAGDGLQARAFEVLAGDTVHPNPLVRCQLVAALAEAAGAPGMVGGQMVDLMAEHRDPATIDIPHITRLQQLKTGRLFEYACVAGAILGEAPEADRQAMIAYARDMGLAFQIADDLLDVEGDEATVGKGVGKDAAAGKATFVSLLGIEEARREADRLAEQAVGQLAAYDARADLLRAVARYMVTRQS</sequence>
<dbReference type="CDD" id="cd00685">
    <property type="entry name" value="Trans_IPPS_HT"/>
    <property type="match status" value="1"/>
</dbReference>
<dbReference type="SFLD" id="SFLDS00005">
    <property type="entry name" value="Isoprenoid_Synthase_Type_I"/>
    <property type="match status" value="1"/>
</dbReference>
<dbReference type="InterPro" id="IPR000092">
    <property type="entry name" value="Polyprenyl_synt"/>
</dbReference>
<keyword evidence="3 7" id="KW-0808">Transferase</keyword>
<dbReference type="GO" id="GO:0016114">
    <property type="term" value="P:terpenoid biosynthetic process"/>
    <property type="evidence" value="ECO:0007669"/>
    <property type="project" value="UniProtKB-ARBA"/>
</dbReference>
<dbReference type="GO" id="GO:0004659">
    <property type="term" value="F:prenyltransferase activity"/>
    <property type="evidence" value="ECO:0007669"/>
    <property type="project" value="InterPro"/>
</dbReference>
<dbReference type="Pfam" id="PF00348">
    <property type="entry name" value="polyprenyl_synt"/>
    <property type="match status" value="1"/>
</dbReference>
<dbReference type="GO" id="GO:0005737">
    <property type="term" value="C:cytoplasm"/>
    <property type="evidence" value="ECO:0007669"/>
    <property type="project" value="UniProtKB-ARBA"/>
</dbReference>
<name>A0A1G8BQ68_9PROT</name>
<dbReference type="STRING" id="83401.SAMN05421742_10682"/>
<protein>
    <submittedName>
        <fullName evidence="8">Farnesyl diphosphate synthase</fullName>
    </submittedName>
</protein>
<evidence type="ECO:0000256" key="4">
    <source>
        <dbReference type="ARBA" id="ARBA00022723"/>
    </source>
</evidence>
<dbReference type="EMBL" id="FNCV01000006">
    <property type="protein sequence ID" value="SDH34780.1"/>
    <property type="molecule type" value="Genomic_DNA"/>
</dbReference>
<comment type="similarity">
    <text evidence="2 7">Belongs to the FPP/GGPP synthase family.</text>
</comment>